<accession>A0A2A6CC89</accession>
<reference evidence="2" key="1">
    <citation type="journal article" date="2008" name="Nat. Genet.">
        <title>The Pristionchus pacificus genome provides a unique perspective on nematode lifestyle and parasitism.</title>
        <authorList>
            <person name="Dieterich C."/>
            <person name="Clifton S.W."/>
            <person name="Schuster L.N."/>
            <person name="Chinwalla A."/>
            <person name="Delehaunty K."/>
            <person name="Dinkelacker I."/>
            <person name="Fulton L."/>
            <person name="Fulton R."/>
            <person name="Godfrey J."/>
            <person name="Minx P."/>
            <person name="Mitreva M."/>
            <person name="Roeseler W."/>
            <person name="Tian H."/>
            <person name="Witte H."/>
            <person name="Yang S.P."/>
            <person name="Wilson R.K."/>
            <person name="Sommer R.J."/>
        </authorList>
    </citation>
    <scope>NUCLEOTIDE SEQUENCE [LARGE SCALE GENOMIC DNA]</scope>
    <source>
        <strain evidence="2">PS312</strain>
    </source>
</reference>
<sequence length="621" mass="71030">MKKLILFLIIGAASAFDFSLQRRVLTRLAGIQEITEELKPLWHQHLKGKEILYSINDLYNGLRLERSLSSDCAEDLSLILNPGDALFNTTDFEAEVLLPMADSSGKVGPGIMRGHFEFKGLYPECVNVDFAVPGRERNLKGAYFQVDIDNQLRNNDFEGACNITKTSTAPPTPNPVCAFRKVNDRIPEINAGFYVTLVIIGFFLVAGIVSGLLDYIGSEKWKDQPFTKANPLDIAAREQTVMGQIVLNAIFAVDTFFFLSGLMLSFFWFKIFKSRPKQVNSVRGWIMYYIHRIWRLSPPLYIMVLFYTFVFKQMLLNTPYNFVEEVWWDKCSWTWWWEIFYIHNYADYANLCLGYSWYLDAEMQIYLFTPLLLLPMAFKPVLAIVLGSIVMIISTALNMGMVFYYDWPASYSSIGDARQGVSTYSMLMYESPIIRCQIYLIGMAVGWLLQTRKSLKIHWAANLCLWAIAFALTTVVVLGLYSEGDGTLLPVFWRAMYSSLSRIAWGVGLAWIVVACWYGHGGFINEIMSAKFWIPLGRLTYCGYLAQIPVIMLLASLHTSEVWFSGDIEMLVTRTFPAVICTFLVAVLYSALFEINFVKVIFLYFSIRLKLLFQIESILLK</sequence>
<dbReference type="PANTHER" id="PTHR11161">
    <property type="entry name" value="O-ACYLTRANSFERASE"/>
    <property type="match status" value="1"/>
</dbReference>
<dbReference type="PANTHER" id="PTHR11161:SF55">
    <property type="entry name" value="NOSE RESISTANT-TO-FLUOXETINE PROTEIN N-TERMINAL DOMAIN-CONTAINING PROTEIN"/>
    <property type="match status" value="1"/>
</dbReference>
<name>A0A2A6CC89_PRIPA</name>
<organism evidence="1 2">
    <name type="scientific">Pristionchus pacificus</name>
    <name type="common">Parasitic nematode worm</name>
    <dbReference type="NCBI Taxonomy" id="54126"/>
    <lineage>
        <taxon>Eukaryota</taxon>
        <taxon>Metazoa</taxon>
        <taxon>Ecdysozoa</taxon>
        <taxon>Nematoda</taxon>
        <taxon>Chromadorea</taxon>
        <taxon>Rhabditida</taxon>
        <taxon>Rhabditina</taxon>
        <taxon>Diplogasteromorpha</taxon>
        <taxon>Diplogasteroidea</taxon>
        <taxon>Neodiplogasteridae</taxon>
        <taxon>Pristionchus</taxon>
    </lineage>
</organism>
<reference evidence="1" key="2">
    <citation type="submission" date="2022-06" db="UniProtKB">
        <authorList>
            <consortium name="EnsemblMetazoa"/>
        </authorList>
    </citation>
    <scope>IDENTIFICATION</scope>
    <source>
        <strain evidence="1">PS312</strain>
    </source>
</reference>
<dbReference type="Proteomes" id="UP000005239">
    <property type="component" value="Unassembled WGS sequence"/>
</dbReference>
<dbReference type="Pfam" id="PF01757">
    <property type="entry name" value="Acyl_transf_3"/>
    <property type="match status" value="1"/>
</dbReference>
<dbReference type="EnsemblMetazoa" id="PPA22911.1">
    <property type="protein sequence ID" value="PPA22911.1"/>
    <property type="gene ID" value="WBGene00112465"/>
</dbReference>
<protein>
    <submittedName>
        <fullName evidence="1">Acyltransferase</fullName>
    </submittedName>
</protein>
<dbReference type="InterPro" id="IPR052728">
    <property type="entry name" value="O2_lipid_transport_reg"/>
</dbReference>
<dbReference type="OrthoDB" id="207378at2759"/>
<dbReference type="InterPro" id="IPR002656">
    <property type="entry name" value="Acyl_transf_3_dom"/>
</dbReference>
<gene>
    <name evidence="1" type="primary">WBGene00112465</name>
</gene>
<proteinExistence type="predicted"/>
<dbReference type="GO" id="GO:0016747">
    <property type="term" value="F:acyltransferase activity, transferring groups other than amino-acyl groups"/>
    <property type="evidence" value="ECO:0007669"/>
    <property type="project" value="InterPro"/>
</dbReference>
<keyword evidence="2" id="KW-1185">Reference proteome</keyword>
<accession>A0A8R1YJS8</accession>
<evidence type="ECO:0000313" key="2">
    <source>
        <dbReference type="Proteomes" id="UP000005239"/>
    </source>
</evidence>
<dbReference type="AlphaFoldDB" id="A0A2A6CC89"/>
<evidence type="ECO:0000313" key="1">
    <source>
        <dbReference type="EnsemblMetazoa" id="PPA22911.1"/>
    </source>
</evidence>